<organism evidence="2 3">
    <name type="scientific">Takifugu flavidus</name>
    <name type="common">sansaifugu</name>
    <dbReference type="NCBI Taxonomy" id="433684"/>
    <lineage>
        <taxon>Eukaryota</taxon>
        <taxon>Metazoa</taxon>
        <taxon>Chordata</taxon>
        <taxon>Craniata</taxon>
        <taxon>Vertebrata</taxon>
        <taxon>Euteleostomi</taxon>
        <taxon>Actinopterygii</taxon>
        <taxon>Neopterygii</taxon>
        <taxon>Teleostei</taxon>
        <taxon>Neoteleostei</taxon>
        <taxon>Acanthomorphata</taxon>
        <taxon>Eupercaria</taxon>
        <taxon>Tetraodontiformes</taxon>
        <taxon>Tetradontoidea</taxon>
        <taxon>Tetraodontidae</taxon>
        <taxon>Takifugu</taxon>
    </lineage>
</organism>
<evidence type="ECO:0000313" key="3">
    <source>
        <dbReference type="Proteomes" id="UP000324091"/>
    </source>
</evidence>
<gene>
    <name evidence="2" type="ORF">D4764_02G0007700</name>
</gene>
<dbReference type="Proteomes" id="UP000324091">
    <property type="component" value="Chromosome 2"/>
</dbReference>
<dbReference type="AlphaFoldDB" id="A0A5C6NM28"/>
<sequence length="66" mass="7594">MEREKERGRKEGIEGLKCSCSPTDHESAGRKQSHINFQVLDQYELEISSSWCHTSSTLVPPTKRQF</sequence>
<reference evidence="2 3" key="1">
    <citation type="submission" date="2019-04" db="EMBL/GenBank/DDBJ databases">
        <title>Chromosome genome assembly for Takifugu flavidus.</title>
        <authorList>
            <person name="Xiao S."/>
        </authorList>
    </citation>
    <scope>NUCLEOTIDE SEQUENCE [LARGE SCALE GENOMIC DNA]</scope>
    <source>
        <strain evidence="2">HTHZ2018</strain>
        <tissue evidence="2">Muscle</tissue>
    </source>
</reference>
<feature type="region of interest" description="Disordered" evidence="1">
    <location>
        <begin position="1"/>
        <end position="31"/>
    </location>
</feature>
<evidence type="ECO:0000313" key="2">
    <source>
        <dbReference type="EMBL" id="TWW67729.1"/>
    </source>
</evidence>
<accession>A0A5C6NM28</accession>
<name>A0A5C6NM28_9TELE</name>
<feature type="compositionally biased region" description="Basic and acidic residues" evidence="1">
    <location>
        <begin position="1"/>
        <end position="14"/>
    </location>
</feature>
<protein>
    <submittedName>
        <fullName evidence="2">Uncharacterized protein</fullName>
    </submittedName>
</protein>
<keyword evidence="3" id="KW-1185">Reference proteome</keyword>
<evidence type="ECO:0000256" key="1">
    <source>
        <dbReference type="SAM" id="MobiDB-lite"/>
    </source>
</evidence>
<proteinExistence type="predicted"/>
<comment type="caution">
    <text evidence="2">The sequence shown here is derived from an EMBL/GenBank/DDBJ whole genome shotgun (WGS) entry which is preliminary data.</text>
</comment>
<dbReference type="EMBL" id="RHFK02000012">
    <property type="protein sequence ID" value="TWW67729.1"/>
    <property type="molecule type" value="Genomic_DNA"/>
</dbReference>